<dbReference type="GO" id="GO:0046872">
    <property type="term" value="F:metal ion binding"/>
    <property type="evidence" value="ECO:0007669"/>
    <property type="project" value="UniProtKB-KW"/>
</dbReference>
<comment type="cofactor">
    <cofactor evidence="1">
        <name>[4Fe-4S] cluster</name>
        <dbReference type="ChEBI" id="CHEBI:49883"/>
    </cofactor>
</comment>
<reference evidence="8" key="1">
    <citation type="submission" date="2013-03" db="EMBL/GenBank/DDBJ databases">
        <title>Draft genome sequence of the hydrogen-ethanol-producing anaerobic alkalithermophilic Caloramator celere.</title>
        <authorList>
            <person name="Ciranna A."/>
            <person name="Larjo A."/>
            <person name="Kivisto A."/>
            <person name="Santala V."/>
            <person name="Roos C."/>
            <person name="Karp M."/>
        </authorList>
    </citation>
    <scope>NUCLEOTIDE SEQUENCE [LARGE SCALE GENOMIC DNA]</scope>
    <source>
        <strain evidence="8">DSM 8682</strain>
    </source>
</reference>
<dbReference type="InterPro" id="IPR027604">
    <property type="entry name" value="W_rSAM_matur"/>
</dbReference>
<dbReference type="PANTHER" id="PTHR11228:SF34">
    <property type="entry name" value="TUNGSTEN-CONTAINING ALDEHYDE FERREDOXIN OXIDOREDUCTASE COFACTOR MODIFYING PROTEIN"/>
    <property type="match status" value="1"/>
</dbReference>
<evidence type="ECO:0000256" key="3">
    <source>
        <dbReference type="ARBA" id="ARBA00022691"/>
    </source>
</evidence>
<dbReference type="Pfam" id="PF04055">
    <property type="entry name" value="Radical_SAM"/>
    <property type="match status" value="1"/>
</dbReference>
<proteinExistence type="predicted"/>
<dbReference type="GO" id="GO:0051536">
    <property type="term" value="F:iron-sulfur cluster binding"/>
    <property type="evidence" value="ECO:0007669"/>
    <property type="project" value="UniProtKB-KW"/>
</dbReference>
<evidence type="ECO:0000313" key="9">
    <source>
        <dbReference type="Proteomes" id="UP000014923"/>
    </source>
</evidence>
<keyword evidence="9" id="KW-1185">Reference proteome</keyword>
<dbReference type="SFLD" id="SFLDS00029">
    <property type="entry name" value="Radical_SAM"/>
    <property type="match status" value="1"/>
</dbReference>
<dbReference type="AlphaFoldDB" id="R7RSE1"/>
<evidence type="ECO:0000256" key="6">
    <source>
        <dbReference type="ARBA" id="ARBA00023014"/>
    </source>
</evidence>
<name>R7RSE1_9CLOT</name>
<organism evidence="8 9">
    <name type="scientific">Thermobrachium celere DSM 8682</name>
    <dbReference type="NCBI Taxonomy" id="941824"/>
    <lineage>
        <taxon>Bacteria</taxon>
        <taxon>Bacillati</taxon>
        <taxon>Bacillota</taxon>
        <taxon>Clostridia</taxon>
        <taxon>Eubacteriales</taxon>
        <taxon>Clostridiaceae</taxon>
        <taxon>Thermobrachium</taxon>
    </lineage>
</organism>
<dbReference type="InterPro" id="IPR013785">
    <property type="entry name" value="Aldolase_TIM"/>
</dbReference>
<evidence type="ECO:0000256" key="5">
    <source>
        <dbReference type="ARBA" id="ARBA00023004"/>
    </source>
</evidence>
<dbReference type="CDD" id="cd21121">
    <property type="entry name" value="SPASM_Cmo-like"/>
    <property type="match status" value="1"/>
</dbReference>
<dbReference type="Proteomes" id="UP000014923">
    <property type="component" value="Unassembled WGS sequence"/>
</dbReference>
<dbReference type="CDD" id="cd01335">
    <property type="entry name" value="Radical_SAM"/>
    <property type="match status" value="1"/>
</dbReference>
<dbReference type="eggNOG" id="COG0535">
    <property type="taxonomic scope" value="Bacteria"/>
</dbReference>
<dbReference type="InterPro" id="IPR023885">
    <property type="entry name" value="4Fe4S-binding_SPASM_dom"/>
</dbReference>
<dbReference type="HOGENOM" id="CLU_009273_1_1_9"/>
<dbReference type="NCBIfam" id="TIGR04317">
    <property type="entry name" value="W_rSAM_matur"/>
    <property type="match status" value="1"/>
</dbReference>
<accession>R7RSE1</accession>
<gene>
    <name evidence="8" type="ORF">TCEL_00352</name>
</gene>
<keyword evidence="3" id="KW-0949">S-adenosyl-L-methionine</keyword>
<dbReference type="Pfam" id="PF13186">
    <property type="entry name" value="SPASM"/>
    <property type="match status" value="1"/>
</dbReference>
<dbReference type="SUPFAM" id="SSF102114">
    <property type="entry name" value="Radical SAM enzymes"/>
    <property type="match status" value="1"/>
</dbReference>
<keyword evidence="5" id="KW-0408">Iron</keyword>
<feature type="domain" description="Radical SAM core" evidence="7">
    <location>
        <begin position="5"/>
        <end position="219"/>
    </location>
</feature>
<dbReference type="InterPro" id="IPR007197">
    <property type="entry name" value="rSAM"/>
</dbReference>
<dbReference type="InterPro" id="IPR058240">
    <property type="entry name" value="rSAM_sf"/>
</dbReference>
<dbReference type="PROSITE" id="PS51918">
    <property type="entry name" value="RADICAL_SAM"/>
    <property type="match status" value="1"/>
</dbReference>
<dbReference type="SFLD" id="SFLDG01387">
    <property type="entry name" value="BtrN-like_SPASM_domain_contain"/>
    <property type="match status" value="1"/>
</dbReference>
<evidence type="ECO:0000256" key="4">
    <source>
        <dbReference type="ARBA" id="ARBA00022723"/>
    </source>
</evidence>
<keyword evidence="2" id="KW-0004">4Fe-4S</keyword>
<dbReference type="InterPro" id="IPR034391">
    <property type="entry name" value="AdoMet-like_SPASM_containing"/>
</dbReference>
<evidence type="ECO:0000256" key="2">
    <source>
        <dbReference type="ARBA" id="ARBA00022485"/>
    </source>
</evidence>
<dbReference type="GO" id="GO:0003824">
    <property type="term" value="F:catalytic activity"/>
    <property type="evidence" value="ECO:0007669"/>
    <property type="project" value="InterPro"/>
</dbReference>
<dbReference type="Gene3D" id="3.20.20.70">
    <property type="entry name" value="Aldolase class I"/>
    <property type="match status" value="1"/>
</dbReference>
<evidence type="ECO:0000313" key="8">
    <source>
        <dbReference type="EMBL" id="CDF58306.1"/>
    </source>
</evidence>
<dbReference type="EMBL" id="CAVN010000097">
    <property type="protein sequence ID" value="CDF58306.1"/>
    <property type="molecule type" value="Genomic_DNA"/>
</dbReference>
<keyword evidence="6" id="KW-0411">Iron-sulfur</keyword>
<keyword evidence="4" id="KW-0479">Metal-binding</keyword>
<dbReference type="SFLD" id="SFLDF00570">
    <property type="entry name" value="tungsten_cofactor_oxidoreducas"/>
    <property type="match status" value="1"/>
</dbReference>
<evidence type="ECO:0000259" key="7">
    <source>
        <dbReference type="PROSITE" id="PS51918"/>
    </source>
</evidence>
<dbReference type="PANTHER" id="PTHR11228">
    <property type="entry name" value="RADICAL SAM DOMAIN PROTEIN"/>
    <property type="match status" value="1"/>
</dbReference>
<dbReference type="SFLD" id="SFLDG01067">
    <property type="entry name" value="SPASM/twitch_domain_containing"/>
    <property type="match status" value="1"/>
</dbReference>
<dbReference type="InterPro" id="IPR050377">
    <property type="entry name" value="Radical_SAM_PqqE_MftC-like"/>
</dbReference>
<evidence type="ECO:0000256" key="1">
    <source>
        <dbReference type="ARBA" id="ARBA00001966"/>
    </source>
</evidence>
<sequence>MEGMGLSIKKLYLELTNKCNLNCRICYRQSWSEVLMDMEEDVLTKIYEDIQTIDISEIVFGGIGEPTYSKNIKKALRLFEQYDITLTTNGTIIDNELKELIAKNVKTLVVSIDGLNKAYEEIRGYDLNKVLRNINDIIEAKKNLINSNLSLVIEFVATKNNIDEIFNVADLSASLGAQQLIVSNIIPQTEEYKDSILYHEDYDNKMKELFNKLRIYSFKKGIDLILPKYKITTERYCPFIESNSIVLGVDGNIYPCYRFSHELNEYILGRHKKIYKYSFGNIKNTSLLDLVNSKQYQSFKNTIYSNRYPSCFDCDFLDGCNIPETNDYDCYLLSPSCSDCLWSRRIAICP</sequence>
<protein>
    <submittedName>
        <fullName evidence="8">Radical SAM</fullName>
    </submittedName>
</protein>
<comment type="caution">
    <text evidence="8">The sequence shown here is derived from an EMBL/GenBank/DDBJ whole genome shotgun (WGS) entry which is preliminary data.</text>
</comment>